<dbReference type="PANTHER" id="PTHR32114">
    <property type="entry name" value="ABC TRANSPORTER ABCH.3"/>
    <property type="match status" value="1"/>
</dbReference>
<comment type="similarity">
    <text evidence="1">Belongs to the SMC family. SbcC subfamily.</text>
</comment>
<keyword evidence="4" id="KW-0175">Coiled coil</keyword>
<organism evidence="6 7">
    <name type="scientific">Bacillus changyiensis</name>
    <dbReference type="NCBI Taxonomy" id="3004103"/>
    <lineage>
        <taxon>Bacteria</taxon>
        <taxon>Bacillati</taxon>
        <taxon>Bacillota</taxon>
        <taxon>Bacilli</taxon>
        <taxon>Bacillales</taxon>
        <taxon>Bacillaceae</taxon>
        <taxon>Bacillus</taxon>
    </lineage>
</organism>
<accession>A0ABT4X1S0</accession>
<feature type="coiled-coil region" evidence="4">
    <location>
        <begin position="674"/>
        <end position="783"/>
    </location>
</feature>
<feature type="domain" description="Rad50/SbcC-type AAA" evidence="5">
    <location>
        <begin position="5"/>
        <end position="204"/>
    </location>
</feature>
<dbReference type="PANTHER" id="PTHR32114:SF2">
    <property type="entry name" value="ABC TRANSPORTER ABCH.3"/>
    <property type="match status" value="1"/>
</dbReference>
<sequence length="1129" mass="129833">MKPISLSIKGLHSFREEQVIHFENLCDAGVFGIFGPTGSGKSTILDAITLALYGKVERASNNTQGIINHAENQLAVSFTFKLQTGHETAYRVERVFKRTDDVKVKTSICRLIEINEERTVLADKANEVSRKVEELLGLTIDDFTRAVVLPQGKFAEFLSLKGAERRQMLQRLFNLEQYGDRLIKKLKNQAQKAVAKKNEILAEQSGLGDAGRDALHRAEQQLEAAEKSLKAKEAERNRELKRFNEFQEIWELQQEQQSYLYDAERLRKQKEIIKEKEDRLQLAEMANTLKPYADGYLEARNAVAAAEQTENKVLTALRNQQTDYDNIRKNYEKFRNEKNEIEPQLRKQEEQLTALKEIETKRAAVEKQVKVKQTEKFKKEEEIKNAADQLAKEKEWLERGTSKQNQLKAKLKSVQVSSDERKQCHKAIQLALQIKQRKHELELEQKQAEKHQIELSQLQQQQKNLEKETKTEEDHIVNVFVAVQRVYTLICETERSLSETVHLATVKHENILAKRDQAKYDQLTRELSKQLKKGEPCPVCGSRQHENLAHTDVKNLSFNESELELHEVEKLMSESAVLAQEFFAAKVKLEQQSDYLMNECPFLQKSEPVVEVAASIEDDSMSRRFEKISFEWKGIKQDLSETNIRVSKILTTYKQATKNHEQLCEQVNYKAKEQDRLQKRCNELTATLTELVNNLSKQFTGISSEQAEKWQDTIEEKDRAAEKCEEAIEKSVHFLKEKEQLKEKLTEHLYTLEKEHLDLHYSLESLNKELSEYQKELKGYPDTVVIDEQLQATRSKLTKLTEQDQTLYDQLKKTEANVNQLSGQSKACQSALQEAMSRLEKVKETWVEKSGSTVFADVADVQNYIIGRAEFNQLKQDIEVYWDQIKQSEANIRRITDKLNCRSLTAEEWEQAAQFRKQAEESFTTALEERGAARKAVLVIRENHRRFKELEEALKDWQSYIDRLDKLQAVFKGNAFVEYLAEEQLESVTRDASARLGELTRQRYAIEVDSEGGFVMRDDANGGVKRPVTSLSGGETFLTSLALALALSAQIQLRGEYPLQFFFLDEGFGTLDQELLDTVITALENLQSDNLSVGVISHVQDLRARLTKKLIVHPAEPSGKGTVVSLEMM</sequence>
<dbReference type="Pfam" id="PF13558">
    <property type="entry name" value="SbcC_Walker_B"/>
    <property type="match status" value="1"/>
</dbReference>
<reference evidence="6 7" key="1">
    <citation type="submission" date="2023-01" db="EMBL/GenBank/DDBJ databases">
        <title>Bacillus changyiensis sp. nov., isolated from a coastal deposit.</title>
        <authorList>
            <person name="Xiao G."/>
            <person name="Lai Q."/>
            <person name="Hu Z."/>
            <person name="Shao Z."/>
        </authorList>
    </citation>
    <scope>NUCLEOTIDE SEQUENCE [LARGE SCALE GENOMIC DNA]</scope>
    <source>
        <strain evidence="6 7">CLL-7-23</strain>
    </source>
</reference>
<evidence type="ECO:0000256" key="4">
    <source>
        <dbReference type="SAM" id="Coils"/>
    </source>
</evidence>
<dbReference type="Pfam" id="PF13476">
    <property type="entry name" value="AAA_23"/>
    <property type="match status" value="1"/>
</dbReference>
<evidence type="ECO:0000256" key="2">
    <source>
        <dbReference type="ARBA" id="ARBA00011322"/>
    </source>
</evidence>
<evidence type="ECO:0000313" key="7">
    <source>
        <dbReference type="Proteomes" id="UP001211894"/>
    </source>
</evidence>
<feature type="coiled-coil region" evidence="4">
    <location>
        <begin position="431"/>
        <end position="475"/>
    </location>
</feature>
<dbReference type="Gene3D" id="3.40.50.300">
    <property type="entry name" value="P-loop containing nucleotide triphosphate hydrolases"/>
    <property type="match status" value="2"/>
</dbReference>
<dbReference type="RefSeq" id="WP_271339899.1">
    <property type="nucleotide sequence ID" value="NZ_JAQKAB010000003.1"/>
</dbReference>
<evidence type="ECO:0000313" key="6">
    <source>
        <dbReference type="EMBL" id="MDA7026037.1"/>
    </source>
</evidence>
<dbReference type="NCBIfam" id="NF041752">
    <property type="entry name" value="sbcc_Bac"/>
    <property type="match status" value="1"/>
</dbReference>
<comment type="caution">
    <text evidence="6">The sequence shown here is derived from an EMBL/GenBank/DDBJ whole genome shotgun (WGS) entry which is preliminary data.</text>
</comment>
<protein>
    <recommendedName>
        <fullName evidence="3">Nuclease SbcCD subunit C</fullName>
    </recommendedName>
</protein>
<evidence type="ECO:0000256" key="3">
    <source>
        <dbReference type="ARBA" id="ARBA00013368"/>
    </source>
</evidence>
<gene>
    <name evidence="6" type="ORF">PJ311_05340</name>
</gene>
<evidence type="ECO:0000259" key="5">
    <source>
        <dbReference type="Pfam" id="PF13476"/>
    </source>
</evidence>
<dbReference type="InterPro" id="IPR053614">
    <property type="entry name" value="SMC_SbcC-like_nuclease"/>
</dbReference>
<evidence type="ECO:0000256" key="1">
    <source>
        <dbReference type="ARBA" id="ARBA00006930"/>
    </source>
</evidence>
<dbReference type="Proteomes" id="UP001211894">
    <property type="component" value="Unassembled WGS sequence"/>
</dbReference>
<proteinExistence type="inferred from homology"/>
<name>A0ABT4X1S0_9BACI</name>
<dbReference type="SUPFAM" id="SSF52540">
    <property type="entry name" value="P-loop containing nucleoside triphosphate hydrolases"/>
    <property type="match status" value="1"/>
</dbReference>
<feature type="coiled-coil region" evidence="4">
    <location>
        <begin position="317"/>
        <end position="375"/>
    </location>
</feature>
<dbReference type="EMBL" id="JAQKAB010000003">
    <property type="protein sequence ID" value="MDA7026037.1"/>
    <property type="molecule type" value="Genomic_DNA"/>
</dbReference>
<comment type="subunit">
    <text evidence="2">Heterodimer of SbcC and SbcD.</text>
</comment>
<dbReference type="InterPro" id="IPR027417">
    <property type="entry name" value="P-loop_NTPase"/>
</dbReference>
<feature type="coiled-coil region" evidence="4">
    <location>
        <begin position="183"/>
        <end position="286"/>
    </location>
</feature>
<keyword evidence="7" id="KW-1185">Reference proteome</keyword>
<dbReference type="InterPro" id="IPR038729">
    <property type="entry name" value="Rad50/SbcC_AAA"/>
</dbReference>